<keyword evidence="3" id="KW-1003">Cell membrane</keyword>
<proteinExistence type="predicted"/>
<evidence type="ECO:0000256" key="1">
    <source>
        <dbReference type="ARBA" id="ARBA00004651"/>
    </source>
</evidence>
<evidence type="ECO:0000256" key="5">
    <source>
        <dbReference type="ARBA" id="ARBA00022989"/>
    </source>
</evidence>
<dbReference type="GO" id="GO:0005886">
    <property type="term" value="C:plasma membrane"/>
    <property type="evidence" value="ECO:0007669"/>
    <property type="project" value="UniProtKB-SubCell"/>
</dbReference>
<feature type="transmembrane region" description="Helical" evidence="7">
    <location>
        <begin position="52"/>
        <end position="73"/>
    </location>
</feature>
<dbReference type="PANTHER" id="PTHR43266">
    <property type="entry name" value="MACROLIDE-EFFLUX PROTEIN"/>
    <property type="match status" value="1"/>
</dbReference>
<name>A0A916NIA6_9PROT</name>
<dbReference type="Pfam" id="PF07690">
    <property type="entry name" value="MFS_1"/>
    <property type="match status" value="1"/>
</dbReference>
<evidence type="ECO:0000256" key="4">
    <source>
        <dbReference type="ARBA" id="ARBA00022692"/>
    </source>
</evidence>
<dbReference type="EMBL" id="CAJQUM010000001">
    <property type="protein sequence ID" value="CAG4884306.1"/>
    <property type="molecule type" value="Genomic_DNA"/>
</dbReference>
<keyword evidence="4 7" id="KW-0812">Transmembrane</keyword>
<dbReference type="InterPro" id="IPR011701">
    <property type="entry name" value="MFS"/>
</dbReference>
<feature type="transmembrane region" description="Helical" evidence="7">
    <location>
        <begin position="262"/>
        <end position="282"/>
    </location>
</feature>
<evidence type="ECO:0000256" key="6">
    <source>
        <dbReference type="ARBA" id="ARBA00023136"/>
    </source>
</evidence>
<feature type="transmembrane region" description="Helical" evidence="7">
    <location>
        <begin position="376"/>
        <end position="396"/>
    </location>
</feature>
<dbReference type="Proteomes" id="UP000742786">
    <property type="component" value="Unassembled WGS sequence"/>
</dbReference>
<accession>A0A916NIA6</accession>
<dbReference type="GO" id="GO:0022857">
    <property type="term" value="F:transmembrane transporter activity"/>
    <property type="evidence" value="ECO:0007669"/>
    <property type="project" value="InterPro"/>
</dbReference>
<comment type="subcellular location">
    <subcellularLocation>
        <location evidence="1">Cell membrane</location>
        <topology evidence="1">Multi-pass membrane protein</topology>
    </subcellularLocation>
</comment>
<evidence type="ECO:0000313" key="9">
    <source>
        <dbReference type="Proteomes" id="UP000742786"/>
    </source>
</evidence>
<reference evidence="8" key="1">
    <citation type="submission" date="2021-04" db="EMBL/GenBank/DDBJ databases">
        <authorList>
            <person name="Hornung B."/>
        </authorList>
    </citation>
    <scope>NUCLEOTIDE SEQUENCE</scope>
    <source>
        <strain evidence="8">G5G6</strain>
    </source>
</reference>
<keyword evidence="9" id="KW-1185">Reference proteome</keyword>
<evidence type="ECO:0008006" key="10">
    <source>
        <dbReference type="Google" id="ProtNLM"/>
    </source>
</evidence>
<dbReference type="InterPro" id="IPR036259">
    <property type="entry name" value="MFS_trans_sf"/>
</dbReference>
<feature type="transmembrane region" description="Helical" evidence="7">
    <location>
        <begin position="294"/>
        <end position="316"/>
    </location>
</feature>
<evidence type="ECO:0000256" key="3">
    <source>
        <dbReference type="ARBA" id="ARBA00022475"/>
    </source>
</evidence>
<keyword evidence="5 7" id="KW-1133">Transmembrane helix</keyword>
<feature type="transmembrane region" description="Helical" evidence="7">
    <location>
        <begin position="142"/>
        <end position="167"/>
    </location>
</feature>
<protein>
    <recommendedName>
        <fullName evidence="10">MFS transporter</fullName>
    </recommendedName>
</protein>
<evidence type="ECO:0000313" key="8">
    <source>
        <dbReference type="EMBL" id="CAG4884306.1"/>
    </source>
</evidence>
<keyword evidence="2" id="KW-0813">Transport</keyword>
<evidence type="ECO:0000256" key="2">
    <source>
        <dbReference type="ARBA" id="ARBA00022448"/>
    </source>
</evidence>
<comment type="caution">
    <text evidence="8">The sequence shown here is derived from an EMBL/GenBank/DDBJ whole genome shotgun (WGS) entry which is preliminary data.</text>
</comment>
<feature type="transmembrane region" description="Helical" evidence="7">
    <location>
        <begin position="336"/>
        <end position="356"/>
    </location>
</feature>
<evidence type="ECO:0000256" key="7">
    <source>
        <dbReference type="SAM" id="Phobius"/>
    </source>
</evidence>
<dbReference type="RefSeq" id="WP_220636167.1">
    <property type="nucleotide sequence ID" value="NZ_CAJQUM010000001.1"/>
</dbReference>
<feature type="transmembrane region" description="Helical" evidence="7">
    <location>
        <begin position="93"/>
        <end position="121"/>
    </location>
</feature>
<sequence length="437" mass="45996">MSIQSGLLRTRRFVPLFVTQFFGAFNDNLFKNALVVLLTFKAASWTSLKPELLGNLAAGIFILPFFLFSATAGQIVDKLDKACVARFVKLMEIAIMALAGIGFAAHSLAVLLAALLLMGMHSTLFGPVKYAILPQHLRPEELVAGNALVEAGTFTAILLGTLAGGLLAALDGGTVWITVATLSVALAGYVASRGIPPAPPAAAQLAIRFNPVIDTWRCIADARANREVFIAIIGLSWFWLYGALFLAQFPAYAKNVLGGDELSVTLLLAIFTVGIGTGSLACDRLSRHKVELGLVPFGAAGLTLFGLDFALASTAGLPAHVSSLAQLLSDLGTWRILADLLLLGVFGGFFCVPLYALMQARSAEDKRARTIAANNIVNACFMVAGALGASALLAAGLSIPHLFALAAAINAVVAAGLFYSAPEFGQRFVAWIRDFGN</sequence>
<dbReference type="PANTHER" id="PTHR43266:SF2">
    <property type="entry name" value="MAJOR FACILITATOR SUPERFAMILY (MFS) PROFILE DOMAIN-CONTAINING PROTEIN"/>
    <property type="match status" value="1"/>
</dbReference>
<dbReference type="CDD" id="cd06173">
    <property type="entry name" value="MFS_MefA_like"/>
    <property type="match status" value="1"/>
</dbReference>
<feature type="transmembrane region" description="Helical" evidence="7">
    <location>
        <begin position="228"/>
        <end position="250"/>
    </location>
</feature>
<feature type="transmembrane region" description="Helical" evidence="7">
    <location>
        <begin position="402"/>
        <end position="421"/>
    </location>
</feature>
<organism evidence="8 9">
    <name type="scientific">Georgfuchsia toluolica</name>
    <dbReference type="NCBI Taxonomy" id="424218"/>
    <lineage>
        <taxon>Bacteria</taxon>
        <taxon>Pseudomonadati</taxon>
        <taxon>Pseudomonadota</taxon>
        <taxon>Betaproteobacteria</taxon>
        <taxon>Nitrosomonadales</taxon>
        <taxon>Sterolibacteriaceae</taxon>
        <taxon>Georgfuchsia</taxon>
    </lineage>
</organism>
<dbReference type="SUPFAM" id="SSF103473">
    <property type="entry name" value="MFS general substrate transporter"/>
    <property type="match status" value="1"/>
</dbReference>
<gene>
    <name evidence="8" type="ORF">GTOL_12189</name>
</gene>
<dbReference type="AlphaFoldDB" id="A0A916NIA6"/>
<keyword evidence="6 7" id="KW-0472">Membrane</keyword>
<dbReference type="Gene3D" id="1.20.1250.20">
    <property type="entry name" value="MFS general substrate transporter like domains"/>
    <property type="match status" value="1"/>
</dbReference>